<organism evidence="1 2">
    <name type="scientific">Capnocytophaga canis</name>
    <dbReference type="NCBI Taxonomy" id="1848903"/>
    <lineage>
        <taxon>Bacteria</taxon>
        <taxon>Pseudomonadati</taxon>
        <taxon>Bacteroidota</taxon>
        <taxon>Flavobacteriia</taxon>
        <taxon>Flavobacteriales</taxon>
        <taxon>Flavobacteriaceae</taxon>
        <taxon>Capnocytophaga</taxon>
    </lineage>
</organism>
<dbReference type="InterPro" id="IPR025366">
    <property type="entry name" value="DUF4270"/>
</dbReference>
<proteinExistence type="predicted"/>
<dbReference type="AlphaFoldDB" id="A0A0B7ICR7"/>
<keyword evidence="2" id="KW-1185">Reference proteome</keyword>
<gene>
    <name evidence="1" type="ORF">CCAND38_600013</name>
</gene>
<evidence type="ECO:0008006" key="3">
    <source>
        <dbReference type="Google" id="ProtNLM"/>
    </source>
</evidence>
<evidence type="ECO:0000313" key="2">
    <source>
        <dbReference type="Proteomes" id="UP000045051"/>
    </source>
</evidence>
<dbReference type="Proteomes" id="UP000045051">
    <property type="component" value="Unassembled WGS sequence"/>
</dbReference>
<name>A0A0B7ICR7_9FLAO</name>
<dbReference type="EMBL" id="CDOI01000174">
    <property type="protein sequence ID" value="CEN48539.1"/>
    <property type="molecule type" value="Genomic_DNA"/>
</dbReference>
<accession>A0A0B7ICR7</accession>
<reference evidence="1 2" key="1">
    <citation type="submission" date="2015-01" db="EMBL/GenBank/DDBJ databases">
        <authorList>
            <person name="MANFREDI Pablo"/>
        </authorList>
    </citation>
    <scope>NUCLEOTIDE SEQUENCE [LARGE SCALE GENOMIC DNA]</scope>
    <source>
        <strain evidence="1 2">CcD38</strain>
    </source>
</reference>
<evidence type="ECO:0000313" key="1">
    <source>
        <dbReference type="EMBL" id="CEN48539.1"/>
    </source>
</evidence>
<dbReference type="RefSeq" id="WP_042344975.1">
    <property type="nucleotide sequence ID" value="NZ_CDOH01000001.1"/>
</dbReference>
<dbReference type="PROSITE" id="PS51257">
    <property type="entry name" value="PROKAR_LIPOPROTEIN"/>
    <property type="match status" value="1"/>
</dbReference>
<dbReference type="Pfam" id="PF14092">
    <property type="entry name" value="DUF4270"/>
    <property type="match status" value="1"/>
</dbReference>
<sequence length="527" mass="58969">MNKSKYAGIFSFLGLTILLSSCTDDSFKEIKSDLLKDPNFETAVFDASVSVENIAKNRVQTNGLGGYLLGEYTQKPFGKKKASIIAQVQLPSVSPIFGDKAQSSENTDNKPEKETVTEAYLYLPYFNPYSTRSNTAYVTETEYALDSIYGNTKASFKVNVQELTYFLRDIDPAQNLAPQRYYSDFEVSNHLGTTLTNANNAETVTISKKSITRNQFDNPTTPDDESKGVADVLAPGIRIALDPEFFQTKIISKEGTTELENQNNFKNHFRGIVIDADGFSDNLMMLLDMSKAKIELVYTYETESNNQKATLKKRYDMNVNGITFNTYTTEDESISLETDSNNISRIYLSGGIGQIANLKLFTDAELAEIRRRDVLITDASLYLYVDQSVTYGKEPERIFIYNAKTGAVIADYVNDPTSTLQSAEGSHLIHLGKLQKQNNKGNYYQIRLTTHVINIIKNKVENVPLAIAVASTVKNPYVVNYFDSANKKRVIPTTSVVTPLSTVIYGNDASIDDSKRLKLRINYSKLR</sequence>
<protein>
    <recommendedName>
        <fullName evidence="3">DUF4270 domain-containing protein</fullName>
    </recommendedName>
</protein>